<dbReference type="AlphaFoldDB" id="A0AAE4EVR6"/>
<proteinExistence type="predicted"/>
<reference evidence="2 3" key="1">
    <citation type="submission" date="2022-06" db="EMBL/GenBank/DDBJ databases">
        <title>Haloarcula sp. a new haloarchaeum isolate from saline soil.</title>
        <authorList>
            <person name="Strakova D."/>
            <person name="Galisteo C."/>
            <person name="Sanchez-Porro C."/>
            <person name="Ventosa A."/>
        </authorList>
    </citation>
    <scope>NUCLEOTIDE SEQUENCE [LARGE SCALE GENOMIC DNA]</scope>
    <source>
        <strain evidence="2 3">S1AR25-5A</strain>
    </source>
</reference>
<evidence type="ECO:0000313" key="3">
    <source>
        <dbReference type="Proteomes" id="UP001253439"/>
    </source>
</evidence>
<dbReference type="EMBL" id="JAMQOM010000001">
    <property type="protein sequence ID" value="MDS0220142.1"/>
    <property type="molecule type" value="Genomic_DNA"/>
</dbReference>
<name>A0AAE4EVR6_9EURY</name>
<organism evidence="2 3">
    <name type="scientific">Haloarcula terrestris</name>
    <dbReference type="NCBI Taxonomy" id="2950533"/>
    <lineage>
        <taxon>Archaea</taxon>
        <taxon>Methanobacteriati</taxon>
        <taxon>Methanobacteriota</taxon>
        <taxon>Stenosarchaea group</taxon>
        <taxon>Halobacteria</taxon>
        <taxon>Halobacteriales</taxon>
        <taxon>Haloarculaceae</taxon>
        <taxon>Haloarcula</taxon>
    </lineage>
</organism>
<keyword evidence="3" id="KW-1185">Reference proteome</keyword>
<dbReference type="Proteomes" id="UP001253439">
    <property type="component" value="Unassembled WGS sequence"/>
</dbReference>
<evidence type="ECO:0000256" key="1">
    <source>
        <dbReference type="SAM" id="MobiDB-lite"/>
    </source>
</evidence>
<evidence type="ECO:0000313" key="2">
    <source>
        <dbReference type="EMBL" id="MDS0220142.1"/>
    </source>
</evidence>
<feature type="region of interest" description="Disordered" evidence="1">
    <location>
        <begin position="1"/>
        <end position="22"/>
    </location>
</feature>
<protein>
    <submittedName>
        <fullName evidence="2">Uncharacterized protein</fullName>
    </submittedName>
</protein>
<sequence>MSATHKNVSVRGDSDAPEPSGETVRRLAVEAGKFVGVEAGESLPVVEVCRQAEANGYADEEITQLLADAGVRHADTVTVPEQGGLFGELWKPDAGVPYTDAPTDPDTETPDAVERFRNWLEQKNNDDAMGHTYSRHTANRRYARAKDVGRHFVSEYDTFSTVLVTYDRGVPDDDEMVAEHATGFYPRKVTRTRRELLKELGVYREYAGVSLLAPKLGPGGDDRVPYPDAPNDGVVTTHAHSFYWIPGDVSESDFAPLIDATDADVHVSVQTHDSSAVTTPERVADRGTDVDGARGDTTALPHEVGNNLPMLKTLVDARGLPRYAEIWCAHMRLGTDDSLDTDGVSLWRPMHNGRHTSRFREIADESYQSDDGDESG</sequence>
<gene>
    <name evidence="2" type="ORF">NDI54_02130</name>
</gene>
<accession>A0AAE4EVR6</accession>
<comment type="caution">
    <text evidence="2">The sequence shown here is derived from an EMBL/GenBank/DDBJ whole genome shotgun (WGS) entry which is preliminary data.</text>
</comment>